<dbReference type="OrthoDB" id="4732339at2759"/>
<keyword evidence="3" id="KW-1185">Reference proteome</keyword>
<sequence>MSAPTASYAQSQAYREYTSLTQRPDDLMPGLQTNENGGIRIAAGERYCRHLIDGVNLCPKSHIFVSTSALRHHYRTFHHVRLEPRRQGRLSALQEYGVTLWYRDLMAGRKPIWNPSEYQGPSDQVDEVVGDHSHPPSPGEGNSPNAPTESRAVEDDSNDVRSTFSTIPDPRNGAENVDPRSQGCEATENNADVRIESVVTSTSITARRAADRAQTQRIAPQAGNMSSSRGQKRSWDQMTQDEVDAQLEIECTEPSTGLPMNPPILPSGELDLDGMRALSGMPAGQRCDHCIRGGKCMHSLLPPFVEDTNDIVCPSLIEYDSQCSVWKNFVNPIDPSNS</sequence>
<dbReference type="Proteomes" id="UP000554235">
    <property type="component" value="Unassembled WGS sequence"/>
</dbReference>
<accession>A0A8H4L4Z2</accession>
<evidence type="ECO:0000256" key="1">
    <source>
        <dbReference type="SAM" id="MobiDB-lite"/>
    </source>
</evidence>
<proteinExistence type="predicted"/>
<organism evidence="2 3">
    <name type="scientific">Fusarium albosuccineum</name>
    <dbReference type="NCBI Taxonomy" id="1237068"/>
    <lineage>
        <taxon>Eukaryota</taxon>
        <taxon>Fungi</taxon>
        <taxon>Dikarya</taxon>
        <taxon>Ascomycota</taxon>
        <taxon>Pezizomycotina</taxon>
        <taxon>Sordariomycetes</taxon>
        <taxon>Hypocreomycetidae</taxon>
        <taxon>Hypocreales</taxon>
        <taxon>Nectriaceae</taxon>
        <taxon>Fusarium</taxon>
        <taxon>Fusarium decemcellulare species complex</taxon>
    </lineage>
</organism>
<feature type="region of interest" description="Disordered" evidence="1">
    <location>
        <begin position="114"/>
        <end position="189"/>
    </location>
</feature>
<dbReference type="EMBL" id="JAADYS010001749">
    <property type="protein sequence ID" value="KAF4461284.1"/>
    <property type="molecule type" value="Genomic_DNA"/>
</dbReference>
<protein>
    <submittedName>
        <fullName evidence="2">Uncharacterized protein</fullName>
    </submittedName>
</protein>
<feature type="compositionally biased region" description="Low complexity" evidence="1">
    <location>
        <begin position="207"/>
        <end position="219"/>
    </location>
</feature>
<evidence type="ECO:0000313" key="3">
    <source>
        <dbReference type="Proteomes" id="UP000554235"/>
    </source>
</evidence>
<comment type="caution">
    <text evidence="2">The sequence shown here is derived from an EMBL/GenBank/DDBJ whole genome shotgun (WGS) entry which is preliminary data.</text>
</comment>
<feature type="region of interest" description="Disordered" evidence="1">
    <location>
        <begin position="207"/>
        <end position="234"/>
    </location>
</feature>
<reference evidence="2 3" key="1">
    <citation type="submission" date="2020-01" db="EMBL/GenBank/DDBJ databases">
        <title>Identification and distribution of gene clusters putatively required for synthesis of sphingolipid metabolism inhibitors in phylogenetically diverse species of the filamentous fungus Fusarium.</title>
        <authorList>
            <person name="Kim H.-S."/>
            <person name="Busman M."/>
            <person name="Brown D.W."/>
            <person name="Divon H."/>
            <person name="Uhlig S."/>
            <person name="Proctor R.H."/>
        </authorList>
    </citation>
    <scope>NUCLEOTIDE SEQUENCE [LARGE SCALE GENOMIC DNA]</scope>
    <source>
        <strain evidence="2 3">NRRL 20459</strain>
    </source>
</reference>
<gene>
    <name evidence="2" type="ORF">FALBO_11921</name>
</gene>
<dbReference type="AlphaFoldDB" id="A0A8H4L4Z2"/>
<name>A0A8H4L4Z2_9HYPO</name>
<evidence type="ECO:0000313" key="2">
    <source>
        <dbReference type="EMBL" id="KAF4461284.1"/>
    </source>
</evidence>